<dbReference type="PROSITE" id="PS50885">
    <property type="entry name" value="HAMP"/>
    <property type="match status" value="3"/>
</dbReference>
<evidence type="ECO:0000256" key="4">
    <source>
        <dbReference type="SAM" id="MobiDB-lite"/>
    </source>
</evidence>
<feature type="region of interest" description="Disordered" evidence="4">
    <location>
        <begin position="869"/>
        <end position="933"/>
    </location>
</feature>
<dbReference type="GO" id="GO:0005886">
    <property type="term" value="C:plasma membrane"/>
    <property type="evidence" value="ECO:0007669"/>
    <property type="project" value="TreeGrafter"/>
</dbReference>
<dbReference type="AlphaFoldDB" id="A0A401FW85"/>
<dbReference type="GO" id="GO:0006935">
    <property type="term" value="P:chemotaxis"/>
    <property type="evidence" value="ECO:0007669"/>
    <property type="project" value="UniProtKB-KW"/>
</dbReference>
<name>A0A401FW85_9BACT</name>
<organism evidence="8 9">
    <name type="scientific">Desulfonema ishimotonii</name>
    <dbReference type="NCBI Taxonomy" id="45657"/>
    <lineage>
        <taxon>Bacteria</taxon>
        <taxon>Pseudomonadati</taxon>
        <taxon>Thermodesulfobacteriota</taxon>
        <taxon>Desulfobacteria</taxon>
        <taxon>Desulfobacterales</taxon>
        <taxon>Desulfococcaceae</taxon>
        <taxon>Desulfonema</taxon>
    </lineage>
</organism>
<comment type="caution">
    <text evidence="8">The sequence shown here is derived from an EMBL/GenBank/DDBJ whole genome shotgun (WGS) entry which is preliminary data.</text>
</comment>
<proteinExistence type="inferred from homology"/>
<evidence type="ECO:0000256" key="5">
    <source>
        <dbReference type="SAM" id="Phobius"/>
    </source>
</evidence>
<dbReference type="Pfam" id="PF00672">
    <property type="entry name" value="HAMP"/>
    <property type="match status" value="1"/>
</dbReference>
<sequence>MQIPTDPINTIVQRRQGMGKTGETYLVGKSDGKIALRSDLVTASGKNEIYGIGHEISTPYIKKALAGNRGQEVYTDSQGNLVMVAYHPLAIEGLNWACISKIDLEEAIAPGKEGEQQDFFSQYIGEYGYYDLFLIHPGGKVFYSVARKKDYSTDMVSGTYAGSGLGKLVRRVLETRTFGMADFAPYAPSNNEPAAFMAEPVIHNGQVQLIVALQLNLKGIDSIMQQRQGMGERGETYLVGADYLMRSNSYLDRENRSVITSFADPARGSVKTKAVEKALKGETGEEVITDYNGNPVLSAFTPLKIDEEITWALLAEIDATEVRKPVRDLTLSILIFGGIIAALVGVCAFFISRGIAAPLSEITDFTKAVAAGDLGAEIHIDQKDEIGILTQALTDMKGNISGFSEEMERLVQSVREGRLEIRADADRFGGSWGELVAGVNRLVDAFVAPVNLTAEYVERISRGDIPEQITEAYKGDFNKIKDGLNLLTDTTRGILRETAGLIQAIQAGNLKARGNGELFMGDWCGLVIEINKLIDAFVAPINMTAEYIDRIAKGDTPERITAQYRGDFNTIKDNLNLLIAATKEMTAIVEDMASGDLTHEIRERSDRDQLMRVLNAMIRKLNQVIVSAKSVAGNVAATSQEMSSVSEQMSGGASKQAASAEEVSASMEEMAANIRQNADNAMETEKIALKSAQDARTGGKEVAETMTAMKKIAETITVIDDIARQTDMLALNAAIEAARAGEHGKGFAVVAAEVRKLAARSRKAANEIGTLSSSSVRIAESAGGMLARLVPDIQKTAELVQEISAACSEQNSGAAQINQALQQLDQVVQQNVTASEEMAATAEELSGQAELLRGTIAFFTISDHLLGKTARPEEERDAAGEDGQSSGTQGRNRGPERPDRAGKPKTGPSLSGYGFEMGKKDNSDEIDNTFETY</sequence>
<dbReference type="SMART" id="SM00283">
    <property type="entry name" value="MA"/>
    <property type="match status" value="1"/>
</dbReference>
<dbReference type="InterPro" id="IPR051310">
    <property type="entry name" value="MCP_chemotaxis"/>
</dbReference>
<dbReference type="InterPro" id="IPR003660">
    <property type="entry name" value="HAMP_dom"/>
</dbReference>
<feature type="domain" description="HAMP" evidence="7">
    <location>
        <begin position="576"/>
        <end position="626"/>
    </location>
</feature>
<dbReference type="SMART" id="SM00304">
    <property type="entry name" value="HAMP"/>
    <property type="match status" value="3"/>
</dbReference>
<dbReference type="Gene3D" id="6.10.340.10">
    <property type="match status" value="1"/>
</dbReference>
<feature type="domain" description="HAMP" evidence="7">
    <location>
        <begin position="444"/>
        <end position="496"/>
    </location>
</feature>
<dbReference type="RefSeq" id="WP_166405030.1">
    <property type="nucleotide sequence ID" value="NZ_BEXT01000001.1"/>
</dbReference>
<dbReference type="CDD" id="cd11386">
    <property type="entry name" value="MCP_signal"/>
    <property type="match status" value="1"/>
</dbReference>
<feature type="transmembrane region" description="Helical" evidence="5">
    <location>
        <begin position="329"/>
        <end position="351"/>
    </location>
</feature>
<feature type="compositionally biased region" description="Acidic residues" evidence="4">
    <location>
        <begin position="924"/>
        <end position="933"/>
    </location>
</feature>
<dbReference type="Gene3D" id="3.30.450.20">
    <property type="entry name" value="PAS domain"/>
    <property type="match status" value="2"/>
</dbReference>
<dbReference type="PANTHER" id="PTHR43531">
    <property type="entry name" value="PROTEIN ICFG"/>
    <property type="match status" value="1"/>
</dbReference>
<dbReference type="CDD" id="cd06225">
    <property type="entry name" value="HAMP"/>
    <property type="match status" value="2"/>
</dbReference>
<dbReference type="PANTHER" id="PTHR43531:SF11">
    <property type="entry name" value="METHYL-ACCEPTING CHEMOTAXIS PROTEIN 3"/>
    <property type="match status" value="1"/>
</dbReference>
<protein>
    <submittedName>
        <fullName evidence="8">Methyl-accepting chemotaxis protein</fullName>
    </submittedName>
</protein>
<feature type="domain" description="Methyl-accepting transducer" evidence="6">
    <location>
        <begin position="631"/>
        <end position="846"/>
    </location>
</feature>
<reference evidence="9" key="1">
    <citation type="submission" date="2017-11" db="EMBL/GenBank/DDBJ databases">
        <authorList>
            <person name="Watanabe M."/>
            <person name="Kojima H."/>
        </authorList>
    </citation>
    <scope>NUCLEOTIDE SEQUENCE [LARGE SCALE GENOMIC DNA]</scope>
    <source>
        <strain evidence="9">Tokyo 01</strain>
    </source>
</reference>
<evidence type="ECO:0000313" key="8">
    <source>
        <dbReference type="EMBL" id="GBC61226.1"/>
    </source>
</evidence>
<reference evidence="9" key="2">
    <citation type="submission" date="2019-01" db="EMBL/GenBank/DDBJ databases">
        <title>Genome sequence of Desulfonema ishimotonii strain Tokyo 01.</title>
        <authorList>
            <person name="Fukui M."/>
        </authorList>
    </citation>
    <scope>NUCLEOTIDE SEQUENCE [LARGE SCALE GENOMIC DNA]</scope>
    <source>
        <strain evidence="9">Tokyo 01</strain>
    </source>
</reference>
<evidence type="ECO:0000313" key="9">
    <source>
        <dbReference type="Proteomes" id="UP000288096"/>
    </source>
</evidence>
<keyword evidence="5" id="KW-0472">Membrane</keyword>
<keyword evidence="5" id="KW-0812">Transmembrane</keyword>
<dbReference type="CDD" id="cd18774">
    <property type="entry name" value="PDC2_HK_sensor"/>
    <property type="match status" value="1"/>
</dbReference>
<dbReference type="PROSITE" id="PS50111">
    <property type="entry name" value="CHEMOTAXIS_TRANSDUC_2"/>
    <property type="match status" value="1"/>
</dbReference>
<dbReference type="GO" id="GO:0007165">
    <property type="term" value="P:signal transduction"/>
    <property type="evidence" value="ECO:0007669"/>
    <property type="project" value="UniProtKB-KW"/>
</dbReference>
<keyword evidence="9" id="KW-1185">Reference proteome</keyword>
<dbReference type="Pfam" id="PF00015">
    <property type="entry name" value="MCPsignal"/>
    <property type="match status" value="1"/>
</dbReference>
<dbReference type="Gene3D" id="1.20.120.1530">
    <property type="match status" value="1"/>
</dbReference>
<dbReference type="SUPFAM" id="SSF58104">
    <property type="entry name" value="Methyl-accepting chemotaxis protein (MCP) signaling domain"/>
    <property type="match status" value="1"/>
</dbReference>
<comment type="similarity">
    <text evidence="2">Belongs to the methyl-accepting chemotaxis (MCP) protein family.</text>
</comment>
<dbReference type="Gene3D" id="1.10.287.950">
    <property type="entry name" value="Methyl-accepting chemotaxis protein"/>
    <property type="match status" value="1"/>
</dbReference>
<keyword evidence="5" id="KW-1133">Transmembrane helix</keyword>
<evidence type="ECO:0000256" key="1">
    <source>
        <dbReference type="ARBA" id="ARBA00022500"/>
    </source>
</evidence>
<feature type="domain" description="HAMP" evidence="7">
    <location>
        <begin position="353"/>
        <end position="405"/>
    </location>
</feature>
<feature type="compositionally biased region" description="Basic and acidic residues" evidence="4">
    <location>
        <begin position="870"/>
        <end position="879"/>
    </location>
</feature>
<feature type="compositionally biased region" description="Basic and acidic residues" evidence="4">
    <location>
        <begin position="893"/>
        <end position="902"/>
    </location>
</feature>
<dbReference type="InterPro" id="IPR004089">
    <property type="entry name" value="MCPsignal_dom"/>
</dbReference>
<keyword evidence="3" id="KW-0807">Transducer</keyword>
<gene>
    <name evidence="8" type="ORF">DENIS_2186</name>
</gene>
<accession>A0A401FW85</accession>
<keyword evidence="1" id="KW-0145">Chemotaxis</keyword>
<dbReference type="EMBL" id="BEXT01000001">
    <property type="protein sequence ID" value="GBC61226.1"/>
    <property type="molecule type" value="Genomic_DNA"/>
</dbReference>
<dbReference type="Proteomes" id="UP000288096">
    <property type="component" value="Unassembled WGS sequence"/>
</dbReference>
<dbReference type="Pfam" id="PF18947">
    <property type="entry name" value="HAMP_2"/>
    <property type="match status" value="2"/>
</dbReference>
<dbReference type="GO" id="GO:0004888">
    <property type="term" value="F:transmembrane signaling receptor activity"/>
    <property type="evidence" value="ECO:0007669"/>
    <property type="project" value="TreeGrafter"/>
</dbReference>
<evidence type="ECO:0000259" key="6">
    <source>
        <dbReference type="PROSITE" id="PS50111"/>
    </source>
</evidence>
<dbReference type="SUPFAM" id="SSF158472">
    <property type="entry name" value="HAMP domain-like"/>
    <property type="match status" value="1"/>
</dbReference>
<evidence type="ECO:0000256" key="3">
    <source>
        <dbReference type="PROSITE-ProRule" id="PRU00284"/>
    </source>
</evidence>
<evidence type="ECO:0000259" key="7">
    <source>
        <dbReference type="PROSITE" id="PS50885"/>
    </source>
</evidence>
<evidence type="ECO:0000256" key="2">
    <source>
        <dbReference type="ARBA" id="ARBA00029447"/>
    </source>
</evidence>